<dbReference type="PANTHER" id="PTHR13547:SF1">
    <property type="entry name" value="MITOCHONDRIAL RIBONUCLEASE P CATALYTIC SUBUNIT"/>
    <property type="match status" value="1"/>
</dbReference>
<evidence type="ECO:0000256" key="14">
    <source>
        <dbReference type="ARBA" id="ARBA00023128"/>
    </source>
</evidence>
<gene>
    <name evidence="19" type="ORF">CTAYLR_001506</name>
</gene>
<evidence type="ECO:0000256" key="4">
    <source>
        <dbReference type="ARBA" id="ARBA00007626"/>
    </source>
</evidence>
<proteinExistence type="inferred from homology"/>
<evidence type="ECO:0000256" key="3">
    <source>
        <dbReference type="ARBA" id="ARBA00004173"/>
    </source>
</evidence>
<dbReference type="PROSITE" id="PS51375">
    <property type="entry name" value="PPR"/>
    <property type="match status" value="1"/>
</dbReference>
<dbReference type="GO" id="GO:0001682">
    <property type="term" value="P:tRNA 5'-leader removal"/>
    <property type="evidence" value="ECO:0007669"/>
    <property type="project" value="TreeGrafter"/>
</dbReference>
<comment type="catalytic activity">
    <reaction evidence="1">
        <text>Endonucleolytic cleavage of RNA, removing 5'-extranucleotides from tRNA precursor.</text>
        <dbReference type="EC" id="3.1.26.5"/>
    </reaction>
</comment>
<dbReference type="PANTHER" id="PTHR13547">
    <property type="match status" value="1"/>
</dbReference>
<dbReference type="Pfam" id="PF16953">
    <property type="entry name" value="PRORP"/>
    <property type="match status" value="1"/>
</dbReference>
<dbReference type="Gene3D" id="1.25.40.10">
    <property type="entry name" value="Tetratricopeptide repeat domain"/>
    <property type="match status" value="1"/>
</dbReference>
<evidence type="ECO:0000313" key="19">
    <source>
        <dbReference type="EMBL" id="KAJ8602932.1"/>
    </source>
</evidence>
<dbReference type="EC" id="3.1.26.5" evidence="5"/>
<dbReference type="GO" id="GO:0046872">
    <property type="term" value="F:metal ion binding"/>
    <property type="evidence" value="ECO:0007669"/>
    <property type="project" value="UniProtKB-KW"/>
</dbReference>
<evidence type="ECO:0000259" key="18">
    <source>
        <dbReference type="Pfam" id="PF17177"/>
    </source>
</evidence>
<dbReference type="GO" id="GO:0004526">
    <property type="term" value="F:ribonuclease P activity"/>
    <property type="evidence" value="ECO:0007669"/>
    <property type="project" value="UniProtKB-EC"/>
</dbReference>
<dbReference type="Proteomes" id="UP001230188">
    <property type="component" value="Unassembled WGS sequence"/>
</dbReference>
<name>A0AAD7UFU0_9STRA</name>
<dbReference type="InterPro" id="IPR011990">
    <property type="entry name" value="TPR-like_helical_dom_sf"/>
</dbReference>
<comment type="cofactor">
    <cofactor evidence="2">
        <name>Mg(2+)</name>
        <dbReference type="ChEBI" id="CHEBI:18420"/>
    </cofactor>
</comment>
<evidence type="ECO:0000256" key="11">
    <source>
        <dbReference type="ARBA" id="ARBA00022833"/>
    </source>
</evidence>
<evidence type="ECO:0000256" key="7">
    <source>
        <dbReference type="ARBA" id="ARBA00022722"/>
    </source>
</evidence>
<keyword evidence="13" id="KW-0809">Transit peptide</keyword>
<evidence type="ECO:0000256" key="13">
    <source>
        <dbReference type="ARBA" id="ARBA00022946"/>
    </source>
</evidence>
<keyword evidence="6" id="KW-0819">tRNA processing</keyword>
<keyword evidence="8" id="KW-0479">Metal-binding</keyword>
<organism evidence="19 20">
    <name type="scientific">Chrysophaeum taylorii</name>
    <dbReference type="NCBI Taxonomy" id="2483200"/>
    <lineage>
        <taxon>Eukaryota</taxon>
        <taxon>Sar</taxon>
        <taxon>Stramenopiles</taxon>
        <taxon>Ochrophyta</taxon>
        <taxon>Pelagophyceae</taxon>
        <taxon>Pelagomonadales</taxon>
        <taxon>Pelagomonadaceae</taxon>
        <taxon>Chrysophaeum</taxon>
    </lineage>
</organism>
<comment type="caution">
    <text evidence="19">The sequence shown here is derived from an EMBL/GenBank/DDBJ whole genome shotgun (WGS) entry which is preliminary data.</text>
</comment>
<dbReference type="NCBIfam" id="TIGR00756">
    <property type="entry name" value="PPR"/>
    <property type="match status" value="1"/>
</dbReference>
<dbReference type="InterPro" id="IPR033443">
    <property type="entry name" value="PROP1-like_PPR_dom"/>
</dbReference>
<reference evidence="19" key="1">
    <citation type="submission" date="2023-01" db="EMBL/GenBank/DDBJ databases">
        <title>Metagenome sequencing of chrysophaentin producing Chrysophaeum taylorii.</title>
        <authorList>
            <person name="Davison J."/>
            <person name="Bewley C."/>
        </authorList>
    </citation>
    <scope>NUCLEOTIDE SEQUENCE</scope>
    <source>
        <strain evidence="19">NIES-1699</strain>
    </source>
</reference>
<keyword evidence="9" id="KW-0677">Repeat</keyword>
<keyword evidence="11" id="KW-0862">Zinc</keyword>
<keyword evidence="10" id="KW-0378">Hydrolase</keyword>
<keyword evidence="20" id="KW-1185">Reference proteome</keyword>
<keyword evidence="12" id="KW-0460">Magnesium</keyword>
<evidence type="ECO:0000259" key="17">
    <source>
        <dbReference type="Pfam" id="PF16953"/>
    </source>
</evidence>
<protein>
    <recommendedName>
        <fullName evidence="5">ribonuclease P</fullName>
        <ecNumber evidence="5">3.1.26.5</ecNumber>
    </recommendedName>
</protein>
<evidence type="ECO:0000256" key="9">
    <source>
        <dbReference type="ARBA" id="ARBA00022737"/>
    </source>
</evidence>
<dbReference type="Pfam" id="PF17177">
    <property type="entry name" value="PPR_long"/>
    <property type="match status" value="1"/>
</dbReference>
<feature type="region of interest" description="Disordered" evidence="16">
    <location>
        <begin position="523"/>
        <end position="562"/>
    </location>
</feature>
<dbReference type="EMBL" id="JAQMWT010000362">
    <property type="protein sequence ID" value="KAJ8602932.1"/>
    <property type="molecule type" value="Genomic_DNA"/>
</dbReference>
<dbReference type="GO" id="GO:0005739">
    <property type="term" value="C:mitochondrion"/>
    <property type="evidence" value="ECO:0007669"/>
    <property type="project" value="UniProtKB-SubCell"/>
</dbReference>
<feature type="repeat" description="PPR" evidence="15">
    <location>
        <begin position="157"/>
        <end position="191"/>
    </location>
</feature>
<evidence type="ECO:0000256" key="10">
    <source>
        <dbReference type="ARBA" id="ARBA00022801"/>
    </source>
</evidence>
<dbReference type="AlphaFoldDB" id="A0AAD7UFU0"/>
<keyword evidence="7" id="KW-0540">Nuclease</keyword>
<comment type="subcellular location">
    <subcellularLocation>
        <location evidence="3">Mitochondrion</location>
    </subcellularLocation>
</comment>
<evidence type="ECO:0000256" key="5">
    <source>
        <dbReference type="ARBA" id="ARBA00012179"/>
    </source>
</evidence>
<sequence>MPMSQFLRSLAAAWLSSSGSGLTWVPWLRRRRLEVVMGAKAKPALTGAERARAAAIKELYVSFKAGDMRGALAQYGSIVTAAPCAKLPLSCYNGLLMALASNGERDRCESVLADMEAAGVARNEASYSALVHAHVAAGALEDAVRALSRLRRDVAPRLRTYAPLVKALCRERRVVEARSLWREMRADAIEPTDELFVAMLEALAAESCVGELCELLSEMREAVDWLDVCSLEAIRAALATHTAGGRLRADFVHLREGSPCPLTNIQSLPAPSLDAAERRRLRDSIFGAVASPRQLDELVKFVAWLDDHPTFTAVVDGPNVAYFNQNYDGGGFNVSQLGSVVSSLERNGHVVLVVMPAKYCERHVPNHAKQPRTTRMRASSPRQELSDADREILASWAAAGSLYAVPRGCHDDMYWMVATVAGAAPIAVTNDRIRDHWHKLVGEREYRRWQSAKVANFGIEIMNNDTRDVAVHLRFPPTLARQIHATLLPDPPATAWHIPDAAGSDRWLCVRVAARGSSLDDDARAVDHHQHHHHHPRHHLLFNRHRDDDDDDGRALKSQGYA</sequence>
<feature type="compositionally biased region" description="Basic residues" evidence="16">
    <location>
        <begin position="529"/>
        <end position="543"/>
    </location>
</feature>
<evidence type="ECO:0000256" key="1">
    <source>
        <dbReference type="ARBA" id="ARBA00000928"/>
    </source>
</evidence>
<evidence type="ECO:0000313" key="20">
    <source>
        <dbReference type="Proteomes" id="UP001230188"/>
    </source>
</evidence>
<feature type="domain" description="PROP1-like PPR" evidence="18">
    <location>
        <begin position="64"/>
        <end position="227"/>
    </location>
</feature>
<comment type="similarity">
    <text evidence="4">Belongs to the PPR family. P subfamily.</text>
</comment>
<dbReference type="Gene3D" id="3.40.50.11980">
    <property type="match status" value="1"/>
</dbReference>
<evidence type="ECO:0000256" key="12">
    <source>
        <dbReference type="ARBA" id="ARBA00022842"/>
    </source>
</evidence>
<feature type="domain" description="PRORP" evidence="17">
    <location>
        <begin position="273"/>
        <end position="502"/>
    </location>
</feature>
<evidence type="ECO:0000256" key="15">
    <source>
        <dbReference type="PROSITE-ProRule" id="PRU00708"/>
    </source>
</evidence>
<accession>A0AAD7UFU0</accession>
<dbReference type="InterPro" id="IPR002885">
    <property type="entry name" value="PPR_rpt"/>
</dbReference>
<keyword evidence="14" id="KW-0496">Mitochondrion</keyword>
<evidence type="ECO:0000256" key="16">
    <source>
        <dbReference type="SAM" id="MobiDB-lite"/>
    </source>
</evidence>
<evidence type="ECO:0000256" key="2">
    <source>
        <dbReference type="ARBA" id="ARBA00001946"/>
    </source>
</evidence>
<evidence type="ECO:0000256" key="8">
    <source>
        <dbReference type="ARBA" id="ARBA00022723"/>
    </source>
</evidence>
<evidence type="ECO:0000256" key="6">
    <source>
        <dbReference type="ARBA" id="ARBA00022694"/>
    </source>
</evidence>
<dbReference type="InterPro" id="IPR031595">
    <property type="entry name" value="PRORP_C"/>
</dbReference>